<reference evidence="2 3" key="1">
    <citation type="submission" date="2024-01" db="EMBL/GenBank/DDBJ databases">
        <title>Genome assemblies of Stephania.</title>
        <authorList>
            <person name="Yang L."/>
        </authorList>
    </citation>
    <scope>NUCLEOTIDE SEQUENCE [LARGE SCALE GENOMIC DNA]</scope>
    <source>
        <strain evidence="2">YNDBR</strain>
        <tissue evidence="2">Leaf</tissue>
    </source>
</reference>
<feature type="region of interest" description="Disordered" evidence="1">
    <location>
        <begin position="1"/>
        <end position="78"/>
    </location>
</feature>
<feature type="compositionally biased region" description="Basic and acidic residues" evidence="1">
    <location>
        <begin position="48"/>
        <end position="78"/>
    </location>
</feature>
<feature type="compositionally biased region" description="Low complexity" evidence="1">
    <location>
        <begin position="23"/>
        <end position="41"/>
    </location>
</feature>
<organism evidence="2 3">
    <name type="scientific">Stephania yunnanensis</name>
    <dbReference type="NCBI Taxonomy" id="152371"/>
    <lineage>
        <taxon>Eukaryota</taxon>
        <taxon>Viridiplantae</taxon>
        <taxon>Streptophyta</taxon>
        <taxon>Embryophyta</taxon>
        <taxon>Tracheophyta</taxon>
        <taxon>Spermatophyta</taxon>
        <taxon>Magnoliopsida</taxon>
        <taxon>Ranunculales</taxon>
        <taxon>Menispermaceae</taxon>
        <taxon>Menispermoideae</taxon>
        <taxon>Cissampelideae</taxon>
        <taxon>Stephania</taxon>
    </lineage>
</organism>
<name>A0AAP0KZ08_9MAGN</name>
<evidence type="ECO:0000313" key="2">
    <source>
        <dbReference type="EMBL" id="KAK9161427.1"/>
    </source>
</evidence>
<proteinExistence type="predicted"/>
<comment type="caution">
    <text evidence="2">The sequence shown here is derived from an EMBL/GenBank/DDBJ whole genome shotgun (WGS) entry which is preliminary data.</text>
</comment>
<evidence type="ECO:0000313" key="3">
    <source>
        <dbReference type="Proteomes" id="UP001420932"/>
    </source>
</evidence>
<sequence length="149" mass="16505">MVEPCVSREGSEPVTRGRGQSSALSRAARGLPPRARAARGGESNCLPREGRAASRESRERLAPAARAARELSGERRERAEAAVARAAIGLRRLREPRESALCERRERAQSKMCESRERRLLSRAARGLLCEHAARARVVDRERVRASRA</sequence>
<accession>A0AAP0KZ08</accession>
<protein>
    <submittedName>
        <fullName evidence="2">Uncharacterized protein</fullName>
    </submittedName>
</protein>
<evidence type="ECO:0000256" key="1">
    <source>
        <dbReference type="SAM" id="MobiDB-lite"/>
    </source>
</evidence>
<gene>
    <name evidence="2" type="ORF">Syun_007768</name>
</gene>
<dbReference type="EMBL" id="JBBNAF010000003">
    <property type="protein sequence ID" value="KAK9161427.1"/>
    <property type="molecule type" value="Genomic_DNA"/>
</dbReference>
<dbReference type="AlphaFoldDB" id="A0AAP0KZ08"/>
<keyword evidence="3" id="KW-1185">Reference proteome</keyword>
<dbReference type="Proteomes" id="UP001420932">
    <property type="component" value="Unassembled WGS sequence"/>
</dbReference>